<dbReference type="EMBL" id="JAUJYO010000009">
    <property type="protein sequence ID" value="KAK1308190.1"/>
    <property type="molecule type" value="Genomic_DNA"/>
</dbReference>
<evidence type="ECO:0000256" key="10">
    <source>
        <dbReference type="RuleBase" id="RU000589"/>
    </source>
</evidence>
<protein>
    <recommendedName>
        <fullName evidence="4 10">Pectinesterase</fullName>
        <ecNumber evidence="4 10">3.1.1.11</ecNumber>
    </recommendedName>
</protein>
<evidence type="ECO:0000256" key="4">
    <source>
        <dbReference type="ARBA" id="ARBA00013229"/>
    </source>
</evidence>
<proteinExistence type="inferred from homology"/>
<dbReference type="FunFam" id="2.160.20.10:FF:000001">
    <property type="entry name" value="Pectinesterase"/>
    <property type="match status" value="1"/>
</dbReference>
<dbReference type="PROSITE" id="PS00503">
    <property type="entry name" value="PECTINESTERASE_2"/>
    <property type="match status" value="1"/>
</dbReference>
<evidence type="ECO:0000256" key="8">
    <source>
        <dbReference type="ARBA" id="ARBA00023180"/>
    </source>
</evidence>
<dbReference type="Gene3D" id="2.160.20.10">
    <property type="entry name" value="Single-stranded right-handed beta-helix, Pectin lyase-like"/>
    <property type="match status" value="1"/>
</dbReference>
<evidence type="ECO:0000256" key="3">
    <source>
        <dbReference type="ARBA" id="ARBA00007786"/>
    </source>
</evidence>
<evidence type="ECO:0000256" key="6">
    <source>
        <dbReference type="ARBA" id="ARBA00023085"/>
    </source>
</evidence>
<dbReference type="GO" id="GO:0030599">
    <property type="term" value="F:pectinesterase activity"/>
    <property type="evidence" value="ECO:0007669"/>
    <property type="project" value="UniProtKB-UniRule"/>
</dbReference>
<accession>A0AAV9E5G7</accession>
<evidence type="ECO:0000313" key="12">
    <source>
        <dbReference type="EMBL" id="KAK1308190.1"/>
    </source>
</evidence>
<feature type="active site" evidence="9">
    <location>
        <position position="426"/>
    </location>
</feature>
<name>A0AAV9E5G7_ACOCL</name>
<dbReference type="NCBIfam" id="TIGR01614">
    <property type="entry name" value="PME_inhib"/>
    <property type="match status" value="1"/>
</dbReference>
<gene>
    <name evidence="12" type="ORF">QJS10_CPA09g00019</name>
</gene>
<dbReference type="InterPro" id="IPR012334">
    <property type="entry name" value="Pectin_lyas_fold"/>
</dbReference>
<dbReference type="Pfam" id="PF01095">
    <property type="entry name" value="Pectinesterase"/>
    <property type="match status" value="1"/>
</dbReference>
<sequence length="588" mass="63399">MSSSTSLLSTTTMKKNKHNRLLLICLSTVLILAITITIATSAIATHKHKKSSSSASRSASHAILKQSCSSTRFPDLCISSISTFPDNGVMDRITSQKDVIEASLNLTKLAVQRSFTDVQKIIHARANLTVREKGALNDCLEMFDETIDELRLTEKDLQAYPAKKSLSEQAEDLKILVGAAMTNQETCLDGFSHDEVCRHLRQTISGGVTHVGRMCSNALAMIKNLTDSDIATAMTTGSGNRRRLLWSSTEGDGSFPVWMSAADRRLLQAPSGEVKANAVVAADGSGNYKTVSAAVAASPEKGSGRYVIKIKAGTYKENVEVGKKKMKLMFIGDGMGKTIITGSRNVVDGSTTFHSATVAVVGGGFLARDLTFQNTAGPSKHQAVALRVGSDLAAFYRCEISAYQDTLYVHSLRQFFRDCRISGTVDFIFGNSAVVFQSCDILARRPDAGQKNMVTAQGRDDPNEVTGISIQNCRISADGSLEPVKKSFKTFLGRPWKEYSRTVIMKSVISDVIDAAGWHEWNGNFALNTLYYAEYMNTGAGAGTAGRVAWKGYRVLTNAAEAGKFTAGNFISGGSWLAGTGFPFSLGL</sequence>
<dbReference type="PANTHER" id="PTHR31707">
    <property type="entry name" value="PECTINESTERASE"/>
    <property type="match status" value="1"/>
</dbReference>
<dbReference type="SUPFAM" id="SSF51126">
    <property type="entry name" value="Pectin lyase-like"/>
    <property type="match status" value="1"/>
</dbReference>
<dbReference type="InterPro" id="IPR000070">
    <property type="entry name" value="Pectinesterase_cat"/>
</dbReference>
<reference evidence="12" key="2">
    <citation type="submission" date="2023-06" db="EMBL/GenBank/DDBJ databases">
        <authorList>
            <person name="Ma L."/>
            <person name="Liu K.-W."/>
            <person name="Li Z."/>
            <person name="Hsiao Y.-Y."/>
            <person name="Qi Y."/>
            <person name="Fu T."/>
            <person name="Tang G."/>
            <person name="Zhang D."/>
            <person name="Sun W.-H."/>
            <person name="Liu D.-K."/>
            <person name="Li Y."/>
            <person name="Chen G.-Z."/>
            <person name="Liu X.-D."/>
            <person name="Liao X.-Y."/>
            <person name="Jiang Y.-T."/>
            <person name="Yu X."/>
            <person name="Hao Y."/>
            <person name="Huang J."/>
            <person name="Zhao X.-W."/>
            <person name="Ke S."/>
            <person name="Chen Y.-Y."/>
            <person name="Wu W.-L."/>
            <person name="Hsu J.-L."/>
            <person name="Lin Y.-F."/>
            <person name="Huang M.-D."/>
            <person name="Li C.-Y."/>
            <person name="Huang L."/>
            <person name="Wang Z.-W."/>
            <person name="Zhao X."/>
            <person name="Zhong W.-Y."/>
            <person name="Peng D.-H."/>
            <person name="Ahmad S."/>
            <person name="Lan S."/>
            <person name="Zhang J.-S."/>
            <person name="Tsai W.-C."/>
            <person name="Van De Peer Y."/>
            <person name="Liu Z.-J."/>
        </authorList>
    </citation>
    <scope>NUCLEOTIDE SEQUENCE</scope>
    <source>
        <strain evidence="12">CP</strain>
        <tissue evidence="12">Leaves</tissue>
    </source>
</reference>
<dbReference type="GO" id="GO:0045490">
    <property type="term" value="P:pectin catabolic process"/>
    <property type="evidence" value="ECO:0007669"/>
    <property type="project" value="UniProtKB-UniRule"/>
</dbReference>
<keyword evidence="13" id="KW-1185">Reference proteome</keyword>
<dbReference type="Gene3D" id="1.20.140.40">
    <property type="entry name" value="Invertase/pectin methylesterase inhibitor family protein"/>
    <property type="match status" value="1"/>
</dbReference>
<evidence type="ECO:0000256" key="7">
    <source>
        <dbReference type="ARBA" id="ARBA00023157"/>
    </source>
</evidence>
<keyword evidence="7" id="KW-1015">Disulfide bond</keyword>
<dbReference type="AlphaFoldDB" id="A0AAV9E5G7"/>
<keyword evidence="8" id="KW-0325">Glycoprotein</keyword>
<dbReference type="GO" id="GO:0042545">
    <property type="term" value="P:cell wall modification"/>
    <property type="evidence" value="ECO:0007669"/>
    <property type="project" value="UniProtKB-UniRule"/>
</dbReference>
<dbReference type="FunFam" id="1.20.140.40:FF:000010">
    <property type="entry name" value="Pectinesterase"/>
    <property type="match status" value="1"/>
</dbReference>
<comment type="catalytic activity">
    <reaction evidence="10">
        <text>[(1-&gt;4)-alpha-D-galacturonosyl methyl ester](n) + n H2O = [(1-&gt;4)-alpha-D-galacturonosyl](n) + n methanol + n H(+)</text>
        <dbReference type="Rhea" id="RHEA:22380"/>
        <dbReference type="Rhea" id="RHEA-COMP:14570"/>
        <dbReference type="Rhea" id="RHEA-COMP:14573"/>
        <dbReference type="ChEBI" id="CHEBI:15377"/>
        <dbReference type="ChEBI" id="CHEBI:15378"/>
        <dbReference type="ChEBI" id="CHEBI:17790"/>
        <dbReference type="ChEBI" id="CHEBI:140522"/>
        <dbReference type="ChEBI" id="CHEBI:140523"/>
        <dbReference type="EC" id="3.1.1.11"/>
    </reaction>
</comment>
<dbReference type="InterPro" id="IPR006501">
    <property type="entry name" value="Pectinesterase_inhib_dom"/>
</dbReference>
<dbReference type="EC" id="3.1.1.11" evidence="4 10"/>
<evidence type="ECO:0000313" key="13">
    <source>
        <dbReference type="Proteomes" id="UP001180020"/>
    </source>
</evidence>
<organism evidence="12 13">
    <name type="scientific">Acorus calamus</name>
    <name type="common">Sweet flag</name>
    <dbReference type="NCBI Taxonomy" id="4465"/>
    <lineage>
        <taxon>Eukaryota</taxon>
        <taxon>Viridiplantae</taxon>
        <taxon>Streptophyta</taxon>
        <taxon>Embryophyta</taxon>
        <taxon>Tracheophyta</taxon>
        <taxon>Spermatophyta</taxon>
        <taxon>Magnoliopsida</taxon>
        <taxon>Liliopsida</taxon>
        <taxon>Acoraceae</taxon>
        <taxon>Acorus</taxon>
    </lineage>
</organism>
<keyword evidence="5 10" id="KW-0378">Hydrolase</keyword>
<dbReference type="InterPro" id="IPR011050">
    <property type="entry name" value="Pectin_lyase_fold/virulence"/>
</dbReference>
<keyword evidence="6 10" id="KW-0063">Aspartyl esterase</keyword>
<comment type="pathway">
    <text evidence="1 10">Glycan metabolism; pectin degradation; 2-dehydro-3-deoxy-D-gluconate from pectin: step 1/5.</text>
</comment>
<evidence type="ECO:0000256" key="1">
    <source>
        <dbReference type="ARBA" id="ARBA00005184"/>
    </source>
</evidence>
<feature type="domain" description="Pectinesterase inhibitor" evidence="11">
    <location>
        <begin position="59"/>
        <end position="221"/>
    </location>
</feature>
<dbReference type="InterPro" id="IPR035513">
    <property type="entry name" value="Invertase/methylesterase_inhib"/>
</dbReference>
<comment type="caution">
    <text evidence="12">The sequence shown here is derived from an EMBL/GenBank/DDBJ whole genome shotgun (WGS) entry which is preliminary data.</text>
</comment>
<evidence type="ECO:0000256" key="5">
    <source>
        <dbReference type="ARBA" id="ARBA00022801"/>
    </source>
</evidence>
<comment type="similarity">
    <text evidence="3">In the C-terminal section; belongs to the pectinesterase family.</text>
</comment>
<dbReference type="GO" id="GO:0004857">
    <property type="term" value="F:enzyme inhibitor activity"/>
    <property type="evidence" value="ECO:0007669"/>
    <property type="project" value="InterPro"/>
</dbReference>
<evidence type="ECO:0000259" key="11">
    <source>
        <dbReference type="SMART" id="SM00856"/>
    </source>
</evidence>
<evidence type="ECO:0000256" key="2">
    <source>
        <dbReference type="ARBA" id="ARBA00006027"/>
    </source>
</evidence>
<dbReference type="SMART" id="SM00856">
    <property type="entry name" value="PMEI"/>
    <property type="match status" value="1"/>
</dbReference>
<dbReference type="SUPFAM" id="SSF101148">
    <property type="entry name" value="Plant invertase/pectin methylesterase inhibitor"/>
    <property type="match status" value="1"/>
</dbReference>
<dbReference type="Pfam" id="PF04043">
    <property type="entry name" value="PMEI"/>
    <property type="match status" value="1"/>
</dbReference>
<reference evidence="12" key="1">
    <citation type="journal article" date="2023" name="Nat. Commun.">
        <title>Diploid and tetraploid genomes of Acorus and the evolution of monocots.</title>
        <authorList>
            <person name="Ma L."/>
            <person name="Liu K.W."/>
            <person name="Li Z."/>
            <person name="Hsiao Y.Y."/>
            <person name="Qi Y."/>
            <person name="Fu T."/>
            <person name="Tang G.D."/>
            <person name="Zhang D."/>
            <person name="Sun W.H."/>
            <person name="Liu D.K."/>
            <person name="Li Y."/>
            <person name="Chen G.Z."/>
            <person name="Liu X.D."/>
            <person name="Liao X.Y."/>
            <person name="Jiang Y.T."/>
            <person name="Yu X."/>
            <person name="Hao Y."/>
            <person name="Huang J."/>
            <person name="Zhao X.W."/>
            <person name="Ke S."/>
            <person name="Chen Y.Y."/>
            <person name="Wu W.L."/>
            <person name="Hsu J.L."/>
            <person name="Lin Y.F."/>
            <person name="Huang M.D."/>
            <person name="Li C.Y."/>
            <person name="Huang L."/>
            <person name="Wang Z.W."/>
            <person name="Zhao X."/>
            <person name="Zhong W.Y."/>
            <person name="Peng D.H."/>
            <person name="Ahmad S."/>
            <person name="Lan S."/>
            <person name="Zhang J.S."/>
            <person name="Tsai W.C."/>
            <person name="Van de Peer Y."/>
            <person name="Liu Z.J."/>
        </authorList>
    </citation>
    <scope>NUCLEOTIDE SEQUENCE</scope>
    <source>
        <strain evidence="12">CP</strain>
    </source>
</reference>
<comment type="similarity">
    <text evidence="2">In the N-terminal section; belongs to the PMEI family.</text>
</comment>
<dbReference type="CDD" id="cd15798">
    <property type="entry name" value="PMEI-like_3"/>
    <property type="match status" value="1"/>
</dbReference>
<evidence type="ECO:0000256" key="9">
    <source>
        <dbReference type="PROSITE-ProRule" id="PRU10040"/>
    </source>
</evidence>
<dbReference type="Proteomes" id="UP001180020">
    <property type="component" value="Unassembled WGS sequence"/>
</dbReference>
<dbReference type="InterPro" id="IPR033131">
    <property type="entry name" value="Pectinesterase_Asp_AS"/>
</dbReference>